<dbReference type="STRING" id="150033.RV14_GL000620"/>
<name>A0A1L8WGU9_9ENTE</name>
<reference evidence="1 2" key="1">
    <citation type="submission" date="2014-12" db="EMBL/GenBank/DDBJ databases">
        <title>Draft genome sequences of 29 type strains of Enterococci.</title>
        <authorList>
            <person name="Zhong Z."/>
            <person name="Sun Z."/>
            <person name="Liu W."/>
            <person name="Zhang W."/>
            <person name="Zhang H."/>
        </authorList>
    </citation>
    <scope>NUCLEOTIDE SEQUENCE [LARGE SCALE GENOMIC DNA]</scope>
    <source>
        <strain evidence="1 2">DSM 15687</strain>
    </source>
</reference>
<organism evidence="1 2">
    <name type="scientific">Enterococcus ratti</name>
    <dbReference type="NCBI Taxonomy" id="150033"/>
    <lineage>
        <taxon>Bacteria</taxon>
        <taxon>Bacillati</taxon>
        <taxon>Bacillota</taxon>
        <taxon>Bacilli</taxon>
        <taxon>Lactobacillales</taxon>
        <taxon>Enterococcaceae</taxon>
        <taxon>Enterococcus</taxon>
    </lineage>
</organism>
<gene>
    <name evidence="1" type="ORF">RV14_GL000620</name>
</gene>
<keyword evidence="2" id="KW-1185">Reference proteome</keyword>
<proteinExistence type="predicted"/>
<evidence type="ECO:0000313" key="2">
    <source>
        <dbReference type="Proteomes" id="UP000182152"/>
    </source>
</evidence>
<comment type="caution">
    <text evidence="1">The sequence shown here is derived from an EMBL/GenBank/DDBJ whole genome shotgun (WGS) entry which is preliminary data.</text>
</comment>
<sequence>MEKEQEELMVVQKKGEQLIQESFAAICQLYQASSKEIQVQVFVHARQTVKRLQVSYHMELLLKKKRILQRLEVVKRIYKND</sequence>
<dbReference type="Proteomes" id="UP000182152">
    <property type="component" value="Unassembled WGS sequence"/>
</dbReference>
<accession>A0A1L8WGU9</accession>
<dbReference type="EMBL" id="JXLB01000015">
    <property type="protein sequence ID" value="OJG80251.1"/>
    <property type="molecule type" value="Genomic_DNA"/>
</dbReference>
<protein>
    <submittedName>
        <fullName evidence="1">Uncharacterized protein</fullName>
    </submittedName>
</protein>
<dbReference type="AlphaFoldDB" id="A0A1L8WGU9"/>
<evidence type="ECO:0000313" key="1">
    <source>
        <dbReference type="EMBL" id="OJG80251.1"/>
    </source>
</evidence>